<sequence length="62" mass="6951">MNTQDPNPETFVVQMASLLDLPPEWANQPGTIENMTRLMAIAQSLNQFPLPEDLEVAPIFKP</sequence>
<accession>A0ABT7AYY1</accession>
<dbReference type="Pfam" id="PF13318">
    <property type="entry name" value="AtzG-like"/>
    <property type="match status" value="1"/>
</dbReference>
<dbReference type="RefSeq" id="WP_283755823.1">
    <property type="nucleotide sequence ID" value="NZ_JAQOSP010000141.1"/>
</dbReference>
<comment type="caution">
    <text evidence="1">The sequence shown here is derived from an EMBL/GenBank/DDBJ whole genome shotgun (WGS) entry which is preliminary data.</text>
</comment>
<evidence type="ECO:0000313" key="2">
    <source>
        <dbReference type="Proteomes" id="UP001235303"/>
    </source>
</evidence>
<dbReference type="InterPro" id="IPR025148">
    <property type="entry name" value="AtzG-like"/>
</dbReference>
<dbReference type="EMBL" id="JAQOSP010000141">
    <property type="protein sequence ID" value="MDJ1172070.1"/>
    <property type="molecule type" value="Genomic_DNA"/>
</dbReference>
<proteinExistence type="predicted"/>
<name>A0ABT7AYY1_9CYAN</name>
<reference evidence="1 2" key="1">
    <citation type="submission" date="2023-01" db="EMBL/GenBank/DDBJ databases">
        <title>Novel diversity within Roseofilum (Cyanobacteria; Desertifilaceae) from marine benthic mats with descriptions of four novel species.</title>
        <authorList>
            <person name="Wang Y."/>
            <person name="Berthold D.E."/>
            <person name="Hu J."/>
            <person name="Lefler F.W."/>
            <person name="Laughinghouse H.D. IV."/>
        </authorList>
    </citation>
    <scope>NUCLEOTIDE SEQUENCE [LARGE SCALE GENOMIC DNA]</scope>
    <source>
        <strain evidence="1 2">BLCC-M154</strain>
    </source>
</reference>
<organism evidence="1 2">
    <name type="scientific">Roseofilum acuticapitatum BLCC-M154</name>
    <dbReference type="NCBI Taxonomy" id="3022444"/>
    <lineage>
        <taxon>Bacteria</taxon>
        <taxon>Bacillati</taxon>
        <taxon>Cyanobacteriota</taxon>
        <taxon>Cyanophyceae</taxon>
        <taxon>Desertifilales</taxon>
        <taxon>Desertifilaceae</taxon>
        <taxon>Roseofilum</taxon>
        <taxon>Roseofilum acuticapitatum</taxon>
    </lineage>
</organism>
<keyword evidence="2" id="KW-1185">Reference proteome</keyword>
<protein>
    <submittedName>
        <fullName evidence="1">DUF4089 domain-containing protein</fullName>
    </submittedName>
</protein>
<gene>
    <name evidence="1" type="ORF">PMG71_21825</name>
</gene>
<dbReference type="Proteomes" id="UP001235303">
    <property type="component" value="Unassembled WGS sequence"/>
</dbReference>
<evidence type="ECO:0000313" key="1">
    <source>
        <dbReference type="EMBL" id="MDJ1172070.1"/>
    </source>
</evidence>